<dbReference type="Proteomes" id="UP000299102">
    <property type="component" value="Unassembled WGS sequence"/>
</dbReference>
<accession>A0A4C1SET4</accession>
<organism evidence="1 2">
    <name type="scientific">Eumeta variegata</name>
    <name type="common">Bagworm moth</name>
    <name type="synonym">Eumeta japonica</name>
    <dbReference type="NCBI Taxonomy" id="151549"/>
    <lineage>
        <taxon>Eukaryota</taxon>
        <taxon>Metazoa</taxon>
        <taxon>Ecdysozoa</taxon>
        <taxon>Arthropoda</taxon>
        <taxon>Hexapoda</taxon>
        <taxon>Insecta</taxon>
        <taxon>Pterygota</taxon>
        <taxon>Neoptera</taxon>
        <taxon>Endopterygota</taxon>
        <taxon>Lepidoptera</taxon>
        <taxon>Glossata</taxon>
        <taxon>Ditrysia</taxon>
        <taxon>Tineoidea</taxon>
        <taxon>Psychidae</taxon>
        <taxon>Oiketicinae</taxon>
        <taxon>Eumeta</taxon>
    </lineage>
</organism>
<dbReference type="AlphaFoldDB" id="A0A4C1SET4"/>
<evidence type="ECO:0000313" key="1">
    <source>
        <dbReference type="EMBL" id="GBO99677.1"/>
    </source>
</evidence>
<dbReference type="EMBL" id="BGZK01000003">
    <property type="protein sequence ID" value="GBO99677.1"/>
    <property type="molecule type" value="Genomic_DNA"/>
</dbReference>
<gene>
    <name evidence="1" type="ORF">EVAR_782_1</name>
</gene>
<reference evidence="1 2" key="1">
    <citation type="journal article" date="2019" name="Commun. Biol.">
        <title>The bagworm genome reveals a unique fibroin gene that provides high tensile strength.</title>
        <authorList>
            <person name="Kono N."/>
            <person name="Nakamura H."/>
            <person name="Ohtoshi R."/>
            <person name="Tomita M."/>
            <person name="Numata K."/>
            <person name="Arakawa K."/>
        </authorList>
    </citation>
    <scope>NUCLEOTIDE SEQUENCE [LARGE SCALE GENOMIC DNA]</scope>
</reference>
<comment type="caution">
    <text evidence="1">The sequence shown here is derived from an EMBL/GenBank/DDBJ whole genome shotgun (WGS) entry which is preliminary data.</text>
</comment>
<proteinExistence type="predicted"/>
<keyword evidence="2" id="KW-1185">Reference proteome</keyword>
<name>A0A4C1SET4_EUMVA</name>
<protein>
    <submittedName>
        <fullName evidence="1">Uncharacterized protein</fullName>
    </submittedName>
</protein>
<sequence>MNECSESYLHMEHIRDSTNPTIKVDALERISCDRLHDYINGAALRTGLARGDAHTGPSLHAHAPAGTAHRTAAVLRGLLQAKMLRPTTPSSPPKMPKQA</sequence>
<evidence type="ECO:0000313" key="2">
    <source>
        <dbReference type="Proteomes" id="UP000299102"/>
    </source>
</evidence>